<dbReference type="SUPFAM" id="SSF48230">
    <property type="entry name" value="Chondroitin AC/alginate lyase"/>
    <property type="match status" value="1"/>
</dbReference>
<dbReference type="RefSeq" id="WP_379663761.1">
    <property type="nucleotide sequence ID" value="NZ_JBHUDG010000047.1"/>
</dbReference>
<dbReference type="Pfam" id="PF02884">
    <property type="entry name" value="Lyase_8_C"/>
    <property type="match status" value="1"/>
</dbReference>
<keyword evidence="7" id="KW-0812">Transmembrane</keyword>
<evidence type="ECO:0000259" key="9">
    <source>
        <dbReference type="Pfam" id="PF02884"/>
    </source>
</evidence>
<dbReference type="SUPFAM" id="SSF49863">
    <property type="entry name" value="Hyaluronate lyase-like, C-terminal domain"/>
    <property type="match status" value="1"/>
</dbReference>
<evidence type="ECO:0000256" key="4">
    <source>
        <dbReference type="ARBA" id="ARBA00022729"/>
    </source>
</evidence>
<comment type="similarity">
    <text evidence="2">Belongs to the polysaccharide lyase 8 family.</text>
</comment>
<dbReference type="InterPro" id="IPR012970">
    <property type="entry name" value="Lyase_8_alpha_N"/>
</dbReference>
<proteinExistence type="inferred from homology"/>
<evidence type="ECO:0000313" key="11">
    <source>
        <dbReference type="EMBL" id="MFD1631392.1"/>
    </source>
</evidence>
<dbReference type="InterPro" id="IPR011071">
    <property type="entry name" value="Lyase_8-like_C"/>
</dbReference>
<sequence length="985" mass="110562">MNNVFKNVQKRTVYIQIIVTLVLLLSSVLYSSARGELSVKSINTIEEEALFNLMRKNFHDKIVLGADYDVNDVKVKAKINSIATNANTYWNNMEKSPVSYLWSNYNGLKDNAATAPKHVNGSYWRLLIMAQAYAYKSSSLYKNQQLLSDIIMGLNFMHSYAFNQNTQRIGNFWEWRIGIPDNYARIISILYDELPSAVKQNYTVAVTAHVRNFTVSGNLTYANQASICKSLFYCGVLSNNMQDIRLALDNLVRAFVDNTTLIQRKSAQIAFEKLWKDQGDYHNYSVLDKEGLYEDGTFIQHIALPYIGTYGSEIIGTSSLMIAVLEGTGIGLSGEIKASLLTWIKKAYFPAFYDGEMMRMFMGRGVTKNPFELARRVALDIAETTAILDNANDKKEIREVCKRMFTHNSYYTDIYNGIDPVIDKPRLDELLNDASLNNATSSSFNLVLTAGDRIIHHRPGFRFGISMSSSRIGKFESINNENTKGWYLGDGMTYLYNSDRSQYVNYFSNVDTKRLPGTTVDVIERQATVNNYGLFGIPTNAKDWAGGVSLRKLYGTAGMHLVGEVSSLEAKKSWFMFDNEIVALGAGIKLTEARNVETIIENRQSLQALIVDNVSKPATKGWTGTLDNPSWIYLEGTSGYYFPEQTAVNAYRDNNGFTQLYINHGVSPSSGKYAYVLLPGETKQGTSDYSVNPDIQILSNTDKIQAVLERKLNVIGVNFWESGEIDIVKSDHPASVMLQRTQDTVYLSASDPTWKQSEIRLKIKGNYHVVSESGRVSILVNGSDTDIRINTADRMGMSEDIILVSNTTLPLELLNYQVRLENGNVKHNWITVNENNTSGYVIECSTNGKDFIAVGEVKAFNTPEQHNYYFIDNLNSSIIGILYYRLKQVGKSGEIAYSDVMSIGMKSTKKITMSPNPVKDYLHVYVYDAQSLSLLTLEGKELRSVKLKPGQGDVTFFLGDLMKGLYLVKVVYADNQVAVEKIMVG</sequence>
<gene>
    <name evidence="11" type="ORF">ACFSAH_16075</name>
</gene>
<dbReference type="CDD" id="cd01083">
    <property type="entry name" value="GAG_Lyase"/>
    <property type="match status" value="1"/>
</dbReference>
<accession>A0ABW4IG00</accession>
<evidence type="ECO:0000256" key="2">
    <source>
        <dbReference type="ARBA" id="ARBA00006699"/>
    </source>
</evidence>
<keyword evidence="4" id="KW-0732">Signal</keyword>
<dbReference type="Gene3D" id="1.50.10.100">
    <property type="entry name" value="Chondroitin AC/alginate lyase"/>
    <property type="match status" value="1"/>
</dbReference>
<comment type="caution">
    <text evidence="11">The sequence shown here is derived from an EMBL/GenBank/DDBJ whole genome shotgun (WGS) entry which is preliminary data.</text>
</comment>
<evidence type="ECO:0000256" key="5">
    <source>
        <dbReference type="ARBA" id="ARBA00022837"/>
    </source>
</evidence>
<dbReference type="InterPro" id="IPR004103">
    <property type="entry name" value="Lyase_8_C"/>
</dbReference>
<dbReference type="InterPro" id="IPR003159">
    <property type="entry name" value="Lyase_8_central_dom"/>
</dbReference>
<dbReference type="GO" id="GO:0016829">
    <property type="term" value="F:lyase activity"/>
    <property type="evidence" value="ECO:0007669"/>
    <property type="project" value="UniProtKB-KW"/>
</dbReference>
<evidence type="ECO:0000259" key="8">
    <source>
        <dbReference type="Pfam" id="PF02278"/>
    </source>
</evidence>
<dbReference type="Proteomes" id="UP001597118">
    <property type="component" value="Unassembled WGS sequence"/>
</dbReference>
<evidence type="ECO:0000259" key="10">
    <source>
        <dbReference type="Pfam" id="PF08124"/>
    </source>
</evidence>
<evidence type="ECO:0000256" key="7">
    <source>
        <dbReference type="SAM" id="Phobius"/>
    </source>
</evidence>
<feature type="domain" description="Polysaccharide lyase 8 N-terminal alpha-helical" evidence="10">
    <location>
        <begin position="286"/>
        <end position="401"/>
    </location>
</feature>
<name>A0ABW4IG00_9SPHI</name>
<comment type="subunit">
    <text evidence="3">Monomer.</text>
</comment>
<keyword evidence="6 11" id="KW-0456">Lyase</keyword>
<dbReference type="Gene3D" id="2.70.98.10">
    <property type="match status" value="1"/>
</dbReference>
<dbReference type="Gene3D" id="2.60.220.10">
    <property type="entry name" value="Polysaccharide lyase family 8-like, C-terminal"/>
    <property type="match status" value="1"/>
</dbReference>
<dbReference type="Pfam" id="PF08124">
    <property type="entry name" value="Lyase_8_N"/>
    <property type="match status" value="2"/>
</dbReference>
<dbReference type="Pfam" id="PF02278">
    <property type="entry name" value="Lyase_8"/>
    <property type="match status" value="1"/>
</dbReference>
<feature type="domain" description="Polysaccharide lyase family 8 central" evidence="8">
    <location>
        <begin position="450"/>
        <end position="680"/>
    </location>
</feature>
<keyword evidence="12" id="KW-1185">Reference proteome</keyword>
<keyword evidence="5" id="KW-0106">Calcium</keyword>
<feature type="domain" description="Polysaccharide lyase family 8 C-terminal" evidence="9">
    <location>
        <begin position="696"/>
        <end position="759"/>
    </location>
</feature>
<feature type="domain" description="Polysaccharide lyase 8 N-terminal alpha-helical" evidence="10">
    <location>
        <begin position="62"/>
        <end position="255"/>
    </location>
</feature>
<dbReference type="SUPFAM" id="SSF74650">
    <property type="entry name" value="Galactose mutarotase-like"/>
    <property type="match status" value="1"/>
</dbReference>
<dbReference type="EMBL" id="JBHUDG010000047">
    <property type="protein sequence ID" value="MFD1631392.1"/>
    <property type="molecule type" value="Genomic_DNA"/>
</dbReference>
<dbReference type="InterPro" id="IPR014718">
    <property type="entry name" value="GH-type_carb-bd"/>
</dbReference>
<reference evidence="12" key="1">
    <citation type="journal article" date="2019" name="Int. J. Syst. Evol. Microbiol.">
        <title>The Global Catalogue of Microorganisms (GCM) 10K type strain sequencing project: providing services to taxonomists for standard genome sequencing and annotation.</title>
        <authorList>
            <consortium name="The Broad Institute Genomics Platform"/>
            <consortium name="The Broad Institute Genome Sequencing Center for Infectious Disease"/>
            <person name="Wu L."/>
            <person name="Ma J."/>
        </authorList>
    </citation>
    <scope>NUCLEOTIDE SEQUENCE [LARGE SCALE GENOMIC DNA]</scope>
    <source>
        <strain evidence="12">CCUG 53762</strain>
    </source>
</reference>
<evidence type="ECO:0000256" key="3">
    <source>
        <dbReference type="ARBA" id="ARBA00011245"/>
    </source>
</evidence>
<comment type="cofactor">
    <cofactor evidence="1">
        <name>Ca(2+)</name>
        <dbReference type="ChEBI" id="CHEBI:29108"/>
    </cofactor>
</comment>
<dbReference type="PANTHER" id="PTHR38481">
    <property type="entry name" value="HYALURONATE LYASE"/>
    <property type="match status" value="1"/>
</dbReference>
<organism evidence="11 12">
    <name type="scientific">Pseudopedobacter beijingensis</name>
    <dbReference type="NCBI Taxonomy" id="1207056"/>
    <lineage>
        <taxon>Bacteria</taxon>
        <taxon>Pseudomonadati</taxon>
        <taxon>Bacteroidota</taxon>
        <taxon>Sphingobacteriia</taxon>
        <taxon>Sphingobacteriales</taxon>
        <taxon>Sphingobacteriaceae</taxon>
        <taxon>Pseudopedobacter</taxon>
    </lineage>
</organism>
<dbReference type="InterPro" id="IPR038970">
    <property type="entry name" value="Lyase_8"/>
</dbReference>
<dbReference type="PANTHER" id="PTHR38481:SF1">
    <property type="entry name" value="HYALURONATE LYASE"/>
    <property type="match status" value="1"/>
</dbReference>
<evidence type="ECO:0000256" key="1">
    <source>
        <dbReference type="ARBA" id="ARBA00001913"/>
    </source>
</evidence>
<evidence type="ECO:0000256" key="6">
    <source>
        <dbReference type="ARBA" id="ARBA00023239"/>
    </source>
</evidence>
<keyword evidence="7" id="KW-1133">Transmembrane helix</keyword>
<keyword evidence="7" id="KW-0472">Membrane</keyword>
<dbReference type="InterPro" id="IPR011013">
    <property type="entry name" value="Gal_mutarotase_sf_dom"/>
</dbReference>
<feature type="transmembrane region" description="Helical" evidence="7">
    <location>
        <begin position="12"/>
        <end position="33"/>
    </location>
</feature>
<protein>
    <submittedName>
        <fullName evidence="11">Polysaccharide lyase family 8 super-sandwich domain-containing protein</fullName>
    </submittedName>
</protein>
<dbReference type="InterPro" id="IPR008929">
    <property type="entry name" value="Chondroitin_lyas"/>
</dbReference>
<evidence type="ECO:0000313" key="12">
    <source>
        <dbReference type="Proteomes" id="UP001597118"/>
    </source>
</evidence>